<evidence type="ECO:0000256" key="2">
    <source>
        <dbReference type="ARBA" id="ARBA00009977"/>
    </source>
</evidence>
<dbReference type="GO" id="GO:0016020">
    <property type="term" value="C:membrane"/>
    <property type="evidence" value="ECO:0007669"/>
    <property type="project" value="UniProtKB-SubCell"/>
</dbReference>
<gene>
    <name evidence="10" type="ORF">F511_17486</name>
</gene>
<sequence length="105" mass="11319">MRPTAAQPTTTAAGGDLHRWNSPIPYLFGALALMLGLIATALIILACSYRKPPPGDQSQEDKLQNTVQALRPEMEPRMVVIMAGETNPTHLARPISTAPSSQQEV</sequence>
<organism evidence="10 11">
    <name type="scientific">Dorcoceras hygrometricum</name>
    <dbReference type="NCBI Taxonomy" id="472368"/>
    <lineage>
        <taxon>Eukaryota</taxon>
        <taxon>Viridiplantae</taxon>
        <taxon>Streptophyta</taxon>
        <taxon>Embryophyta</taxon>
        <taxon>Tracheophyta</taxon>
        <taxon>Spermatophyta</taxon>
        <taxon>Magnoliopsida</taxon>
        <taxon>eudicotyledons</taxon>
        <taxon>Gunneridae</taxon>
        <taxon>Pentapetalae</taxon>
        <taxon>asterids</taxon>
        <taxon>lamiids</taxon>
        <taxon>Lamiales</taxon>
        <taxon>Gesneriaceae</taxon>
        <taxon>Didymocarpoideae</taxon>
        <taxon>Trichosporeae</taxon>
        <taxon>Loxocarpinae</taxon>
        <taxon>Dorcoceras</taxon>
    </lineage>
</organism>
<evidence type="ECO:0000256" key="8">
    <source>
        <dbReference type="SAM" id="MobiDB-lite"/>
    </source>
</evidence>
<feature type="transmembrane region" description="Helical" evidence="9">
    <location>
        <begin position="26"/>
        <end position="49"/>
    </location>
</feature>
<evidence type="ECO:0000256" key="3">
    <source>
        <dbReference type="ARBA" id="ARBA00022448"/>
    </source>
</evidence>
<keyword evidence="7 9" id="KW-0472">Membrane</keyword>
<evidence type="ECO:0000313" key="10">
    <source>
        <dbReference type="EMBL" id="KZV21006.1"/>
    </source>
</evidence>
<keyword evidence="5" id="KW-0029">Amino-acid transport</keyword>
<proteinExistence type="inferred from homology"/>
<evidence type="ECO:0000256" key="6">
    <source>
        <dbReference type="ARBA" id="ARBA00022989"/>
    </source>
</evidence>
<dbReference type="PANTHER" id="PTHR33228">
    <property type="entry name" value="PROTEIN GLUTAMINE DUMPER 4-RELATED"/>
    <property type="match status" value="1"/>
</dbReference>
<evidence type="ECO:0000256" key="5">
    <source>
        <dbReference type="ARBA" id="ARBA00022970"/>
    </source>
</evidence>
<keyword evidence="6 9" id="KW-1133">Transmembrane helix</keyword>
<dbReference type="GO" id="GO:0080143">
    <property type="term" value="P:regulation of amino acid export"/>
    <property type="evidence" value="ECO:0007669"/>
    <property type="project" value="InterPro"/>
</dbReference>
<evidence type="ECO:0000256" key="1">
    <source>
        <dbReference type="ARBA" id="ARBA00004167"/>
    </source>
</evidence>
<dbReference type="GO" id="GO:0006865">
    <property type="term" value="P:amino acid transport"/>
    <property type="evidence" value="ECO:0007669"/>
    <property type="project" value="UniProtKB-KW"/>
</dbReference>
<comment type="subcellular location">
    <subcellularLocation>
        <location evidence="1">Membrane</location>
        <topology evidence="1">Single-pass membrane protein</topology>
    </subcellularLocation>
</comment>
<name>A0A2Z7AHH6_9LAMI</name>
<dbReference type="OrthoDB" id="770444at2759"/>
<comment type="similarity">
    <text evidence="2">Belongs to the GLUTAMINE DUMPER 1 (TC 9.B.60) family.</text>
</comment>
<keyword evidence="4 9" id="KW-0812">Transmembrane</keyword>
<evidence type="ECO:0000256" key="7">
    <source>
        <dbReference type="ARBA" id="ARBA00023136"/>
    </source>
</evidence>
<dbReference type="InterPro" id="IPR040359">
    <property type="entry name" value="GDU"/>
</dbReference>
<evidence type="ECO:0000256" key="9">
    <source>
        <dbReference type="SAM" id="Phobius"/>
    </source>
</evidence>
<dbReference type="Proteomes" id="UP000250235">
    <property type="component" value="Unassembled WGS sequence"/>
</dbReference>
<dbReference type="EMBL" id="KV014998">
    <property type="protein sequence ID" value="KZV21006.1"/>
    <property type="molecule type" value="Genomic_DNA"/>
</dbReference>
<protein>
    <submittedName>
        <fullName evidence="10">Glutamine dumper 2</fullName>
    </submittedName>
</protein>
<dbReference type="PANTHER" id="PTHR33228:SF76">
    <property type="entry name" value="PROTEIN GLUTAMINE DUMPER 7"/>
    <property type="match status" value="1"/>
</dbReference>
<evidence type="ECO:0000313" key="11">
    <source>
        <dbReference type="Proteomes" id="UP000250235"/>
    </source>
</evidence>
<keyword evidence="11" id="KW-1185">Reference proteome</keyword>
<reference evidence="10 11" key="1">
    <citation type="journal article" date="2015" name="Proc. Natl. Acad. Sci. U.S.A.">
        <title>The resurrection genome of Boea hygrometrica: A blueprint for survival of dehydration.</title>
        <authorList>
            <person name="Xiao L."/>
            <person name="Yang G."/>
            <person name="Zhang L."/>
            <person name="Yang X."/>
            <person name="Zhao S."/>
            <person name="Ji Z."/>
            <person name="Zhou Q."/>
            <person name="Hu M."/>
            <person name="Wang Y."/>
            <person name="Chen M."/>
            <person name="Xu Y."/>
            <person name="Jin H."/>
            <person name="Xiao X."/>
            <person name="Hu G."/>
            <person name="Bao F."/>
            <person name="Hu Y."/>
            <person name="Wan P."/>
            <person name="Li L."/>
            <person name="Deng X."/>
            <person name="Kuang T."/>
            <person name="Xiang C."/>
            <person name="Zhu J.K."/>
            <person name="Oliver M.J."/>
            <person name="He Y."/>
        </authorList>
    </citation>
    <scope>NUCLEOTIDE SEQUENCE [LARGE SCALE GENOMIC DNA]</scope>
    <source>
        <strain evidence="11">cv. XS01</strain>
    </source>
</reference>
<dbReference type="AlphaFoldDB" id="A0A2Z7AHH6"/>
<keyword evidence="3" id="KW-0813">Transport</keyword>
<evidence type="ECO:0000256" key="4">
    <source>
        <dbReference type="ARBA" id="ARBA00022692"/>
    </source>
</evidence>
<feature type="region of interest" description="Disordered" evidence="8">
    <location>
        <begin position="86"/>
        <end position="105"/>
    </location>
</feature>
<accession>A0A2Z7AHH6</accession>